<evidence type="ECO:0000256" key="1">
    <source>
        <dbReference type="SAM" id="MobiDB-lite"/>
    </source>
</evidence>
<gene>
    <name evidence="2" type="ORF">RNB18_30630</name>
</gene>
<protein>
    <submittedName>
        <fullName evidence="2">Uncharacterized protein</fullName>
    </submittedName>
</protein>
<comment type="caution">
    <text evidence="2">The sequence shown here is derived from an EMBL/GenBank/DDBJ whole genome shotgun (WGS) entry which is preliminary data.</text>
</comment>
<reference evidence="3" key="1">
    <citation type="submission" date="2023-07" db="EMBL/GenBank/DDBJ databases">
        <title>30 novel species of actinomycetes from the DSMZ collection.</title>
        <authorList>
            <person name="Nouioui I."/>
        </authorList>
    </citation>
    <scope>NUCLEOTIDE SEQUENCE [LARGE SCALE GENOMIC DNA]</scope>
    <source>
        <strain evidence="3">DSM 41640</strain>
    </source>
</reference>
<evidence type="ECO:0000313" key="3">
    <source>
        <dbReference type="Proteomes" id="UP001183824"/>
    </source>
</evidence>
<dbReference type="RefSeq" id="WP_311717370.1">
    <property type="nucleotide sequence ID" value="NZ_JAVREZ010000012.1"/>
</dbReference>
<dbReference type="EMBL" id="JAVREZ010000012">
    <property type="protein sequence ID" value="MDT0484515.1"/>
    <property type="molecule type" value="Genomic_DNA"/>
</dbReference>
<accession>A0ABU2VG06</accession>
<feature type="region of interest" description="Disordered" evidence="1">
    <location>
        <begin position="73"/>
        <end position="93"/>
    </location>
</feature>
<keyword evidence="3" id="KW-1185">Reference proteome</keyword>
<feature type="region of interest" description="Disordered" evidence="1">
    <location>
        <begin position="110"/>
        <end position="133"/>
    </location>
</feature>
<organism evidence="2 3">
    <name type="scientific">Streptomyces doebereineriae</name>
    <dbReference type="NCBI Taxonomy" id="3075528"/>
    <lineage>
        <taxon>Bacteria</taxon>
        <taxon>Bacillati</taxon>
        <taxon>Actinomycetota</taxon>
        <taxon>Actinomycetes</taxon>
        <taxon>Kitasatosporales</taxon>
        <taxon>Streptomycetaceae</taxon>
        <taxon>Streptomyces</taxon>
    </lineage>
</organism>
<proteinExistence type="predicted"/>
<sequence>MPTHRLTEVPVDALKEIESLAGPVLDIEMLSAGHNSEIAARSHFTEGTAFVKGLRQDHPRVWTQQREADINPHTYGFAPAMRGTSRSSSDWPDGVSPAYDSPCFLVRTARGSGPCSVSRPPEPPSESGTLALP</sequence>
<name>A0ABU2VG06_9ACTN</name>
<evidence type="ECO:0000313" key="2">
    <source>
        <dbReference type="EMBL" id="MDT0484515.1"/>
    </source>
</evidence>
<dbReference type="Proteomes" id="UP001183824">
    <property type="component" value="Unassembled WGS sequence"/>
</dbReference>